<dbReference type="Gene3D" id="1.10.10.10">
    <property type="entry name" value="Winged helix-like DNA-binding domain superfamily/Winged helix DNA-binding domain"/>
    <property type="match status" value="1"/>
</dbReference>
<evidence type="ECO:0000313" key="7">
    <source>
        <dbReference type="EMBL" id="QLI49050.1"/>
    </source>
</evidence>
<keyword evidence="2 7" id="KW-0808">Transferase</keyword>
<feature type="domain" description="O-methyltransferase C-terminal" evidence="5">
    <location>
        <begin position="138"/>
        <end position="342"/>
    </location>
</feature>
<feature type="active site" description="Proton acceptor" evidence="4">
    <location>
        <position position="267"/>
    </location>
</feature>
<dbReference type="Pfam" id="PF08100">
    <property type="entry name" value="Dimerisation"/>
    <property type="match status" value="1"/>
</dbReference>
<dbReference type="PROSITE" id="PS51683">
    <property type="entry name" value="SAM_OMT_II"/>
    <property type="match status" value="1"/>
</dbReference>
<evidence type="ECO:0000256" key="3">
    <source>
        <dbReference type="ARBA" id="ARBA00022691"/>
    </source>
</evidence>
<evidence type="ECO:0000259" key="6">
    <source>
        <dbReference type="Pfam" id="PF08100"/>
    </source>
</evidence>
<keyword evidence="1 7" id="KW-0489">Methyltransferase</keyword>
<dbReference type="InterPro" id="IPR036390">
    <property type="entry name" value="WH_DNA-bd_sf"/>
</dbReference>
<dbReference type="AlphaFoldDB" id="A0A7D5U4Q0"/>
<organism evidence="7">
    <name type="scientific">Gloriosa superba</name>
    <name type="common">Glory lily</name>
    <dbReference type="NCBI Taxonomy" id="41220"/>
    <lineage>
        <taxon>Eukaryota</taxon>
        <taxon>Viridiplantae</taxon>
        <taxon>Streptophyta</taxon>
        <taxon>Embryophyta</taxon>
        <taxon>Tracheophyta</taxon>
        <taxon>Spermatophyta</taxon>
        <taxon>Magnoliopsida</taxon>
        <taxon>Liliopsida</taxon>
        <taxon>Liliales</taxon>
        <taxon>Colchicaceae</taxon>
        <taxon>Gloriosa</taxon>
    </lineage>
</organism>
<dbReference type="InterPro" id="IPR001077">
    <property type="entry name" value="COMT_C"/>
</dbReference>
<protein>
    <submittedName>
        <fullName evidence="7">O-methyltransferase 1</fullName>
    </submittedName>
</protein>
<evidence type="ECO:0000256" key="2">
    <source>
        <dbReference type="ARBA" id="ARBA00022679"/>
    </source>
</evidence>
<dbReference type="FunFam" id="1.10.10.10:FF:000357">
    <property type="entry name" value="Caffeic acid 3-O-methyltransferase"/>
    <property type="match status" value="1"/>
</dbReference>
<dbReference type="Gene3D" id="3.40.50.150">
    <property type="entry name" value="Vaccinia Virus protein VP39"/>
    <property type="match status" value="1"/>
</dbReference>
<feature type="domain" description="O-methyltransferase dimerisation" evidence="6">
    <location>
        <begin position="26"/>
        <end position="115"/>
    </location>
</feature>
<accession>A0A7D5U4Q0</accession>
<dbReference type="SMR" id="A0A7D5U4Q0"/>
<proteinExistence type="evidence at transcript level"/>
<dbReference type="InterPro" id="IPR029063">
    <property type="entry name" value="SAM-dependent_MTases_sf"/>
</dbReference>
<dbReference type="PIRSF" id="PIRSF005739">
    <property type="entry name" value="O-mtase"/>
    <property type="match status" value="1"/>
</dbReference>
<dbReference type="SUPFAM" id="SSF53335">
    <property type="entry name" value="S-adenosyl-L-methionine-dependent methyltransferases"/>
    <property type="match status" value="1"/>
</dbReference>
<dbReference type="GO" id="GO:0008171">
    <property type="term" value="F:O-methyltransferase activity"/>
    <property type="evidence" value="ECO:0007669"/>
    <property type="project" value="InterPro"/>
</dbReference>
<dbReference type="GO" id="GO:0032259">
    <property type="term" value="P:methylation"/>
    <property type="evidence" value="ECO:0007669"/>
    <property type="project" value="UniProtKB-KW"/>
</dbReference>
<evidence type="ECO:0000256" key="1">
    <source>
        <dbReference type="ARBA" id="ARBA00022603"/>
    </source>
</evidence>
<dbReference type="InterPro" id="IPR012967">
    <property type="entry name" value="COMT_dimerisation"/>
</dbReference>
<reference evidence="7" key="1">
    <citation type="submission" date="2020-05" db="EMBL/GenBank/DDBJ databases">
        <title>Discovery and engineering of colchicine alkaloid biosynthesis.</title>
        <authorList>
            <person name="Nett R.S."/>
            <person name="Lau W."/>
            <person name="Sattely E.S."/>
        </authorList>
    </citation>
    <scope>NUCLEOTIDE SEQUENCE</scope>
</reference>
<dbReference type="SUPFAM" id="SSF46785">
    <property type="entry name" value="Winged helix' DNA-binding domain"/>
    <property type="match status" value="1"/>
</dbReference>
<dbReference type="InterPro" id="IPR036388">
    <property type="entry name" value="WH-like_DNA-bd_sf"/>
</dbReference>
<dbReference type="GO" id="GO:0046983">
    <property type="term" value="F:protein dimerization activity"/>
    <property type="evidence" value="ECO:0007669"/>
    <property type="project" value="InterPro"/>
</dbReference>
<dbReference type="FunFam" id="3.40.50.150:FF:000061">
    <property type="entry name" value="Caffeic acid O-methyltransferase"/>
    <property type="match status" value="1"/>
</dbReference>
<dbReference type="Pfam" id="PF00891">
    <property type="entry name" value="Methyltransf_2"/>
    <property type="match status" value="1"/>
</dbReference>
<evidence type="ECO:0000256" key="4">
    <source>
        <dbReference type="PIRSR" id="PIRSR005739-1"/>
    </source>
</evidence>
<evidence type="ECO:0000259" key="5">
    <source>
        <dbReference type="Pfam" id="PF00891"/>
    </source>
</evidence>
<dbReference type="InterPro" id="IPR016461">
    <property type="entry name" value="COMT-like"/>
</dbReference>
<name>A0A7D5U4Q0_GLOSU</name>
<dbReference type="EMBL" id="MT512039">
    <property type="protein sequence ID" value="QLI49050.1"/>
    <property type="molecule type" value="mRNA"/>
</dbReference>
<dbReference type="PANTHER" id="PTHR11746">
    <property type="entry name" value="O-METHYLTRANSFERASE"/>
    <property type="match status" value="1"/>
</dbReference>
<sequence length="361" mass="39169">MASAPIHAGATPEEEEEKALFLSAMRLTSAAGLPMVVKAAIELDVLEIIARAGPGAQLSASEIASRIPGAASSEAPAVLDRMLRFLACHSVLTSTSVDGKERRYGLAPVCRFLTRDKDGASIGDVVLVDLDPVLLACWEQMKYLVLEGISPFTKAHGTTAFEYHGVNPRINKVFNNAMASNSTIILRKILEIYKGFEGVTQLVDVGGGLGITLKMIISKYPHIKGINYDLPHVISDAPTLPGVENIGGDMFVEIPSASTIFMKWILHDWSDEHCLKILKNCWKALPNGGKAIIMEAILPETPKTDAASQEAFYSDLCMLISNVGGKERTRNEFKSLAMDAGFTKFETVSCALNIWVMELTK</sequence>
<keyword evidence="3" id="KW-0949">S-adenosyl-L-methionine</keyword>